<dbReference type="EMBL" id="ANPB02000005">
    <property type="protein sequence ID" value="KAF4482896.1"/>
    <property type="molecule type" value="Genomic_DNA"/>
</dbReference>
<evidence type="ECO:0000313" key="2">
    <source>
        <dbReference type="EMBL" id="KAF4482896.1"/>
    </source>
</evidence>
<proteinExistence type="predicted"/>
<gene>
    <name evidence="2" type="ORF">CGGC5_v009641</name>
</gene>
<feature type="transmembrane region" description="Helical" evidence="1">
    <location>
        <begin position="218"/>
        <end position="235"/>
    </location>
</feature>
<evidence type="ECO:0000256" key="1">
    <source>
        <dbReference type="SAM" id="Phobius"/>
    </source>
</evidence>
<protein>
    <submittedName>
        <fullName evidence="2">Uncharacterized protein</fullName>
    </submittedName>
</protein>
<reference evidence="2 3" key="2">
    <citation type="submission" date="2020-04" db="EMBL/GenBank/DDBJ databases">
        <title>Genome sequencing and assembly of multiple isolates from the Colletotrichum gloeosporioides species complex.</title>
        <authorList>
            <person name="Gan P."/>
            <person name="Shirasu K."/>
        </authorList>
    </citation>
    <scope>NUCLEOTIDE SEQUENCE [LARGE SCALE GENOMIC DNA]</scope>
    <source>
        <strain evidence="2 3">Nara gc5</strain>
    </source>
</reference>
<dbReference type="OrthoDB" id="5427664at2759"/>
<sequence length="321" mass="36495">MVKNAFHKCILSLADAQLITGISILVSAYWSLKHGPGLSAYHWETAVYLAWFSSVTHLSALTFLRTYLAKHPKGRLCRLIFMFILLVLLFVGIIPTGHFEFLDGDSHFIDLGQNMYPKDCDDFKTNGSQYYPKLHQTDRFPGSFRMNDSVLGPQNCTISGTPIFQLDISANYLLKRQMIRTTWIIRGYVWNPDAEIAVLPESPAACFFRGNMNSSSDAYVSMISSLVILVYGYLIRASKVFEGPSKLISHRIQRYLDNVFQLLIQKWEKLLNRTNSRTVVFAAMVLLPVQTSVFCTFRMVVHLYTSMCAELTVTPTSLAHY</sequence>
<feature type="transmembrane region" description="Helical" evidence="1">
    <location>
        <begin position="45"/>
        <end position="64"/>
    </location>
</feature>
<dbReference type="PANTHER" id="PTHR37577:SF1">
    <property type="entry name" value="INTEGRAL MEMBRANE PROTEIN"/>
    <property type="match status" value="1"/>
</dbReference>
<feature type="transmembrane region" description="Helical" evidence="1">
    <location>
        <begin position="279"/>
        <end position="301"/>
    </location>
</feature>
<dbReference type="GeneID" id="90980046"/>
<dbReference type="InParanoid" id="A0A7J6J0G5"/>
<feature type="transmembrane region" description="Helical" evidence="1">
    <location>
        <begin position="9"/>
        <end position="30"/>
    </location>
</feature>
<dbReference type="PANTHER" id="PTHR37577">
    <property type="entry name" value="INTEGRAL MEMBRANE PROTEIN"/>
    <property type="match status" value="1"/>
</dbReference>
<evidence type="ECO:0000313" key="3">
    <source>
        <dbReference type="Proteomes" id="UP000011096"/>
    </source>
</evidence>
<accession>A0A7J6J0G5</accession>
<name>A0A7J6J0G5_COLFN</name>
<dbReference type="AlphaFoldDB" id="A0A7J6J0G5"/>
<comment type="caution">
    <text evidence="2">The sequence shown here is derived from an EMBL/GenBank/DDBJ whole genome shotgun (WGS) entry which is preliminary data.</text>
</comment>
<dbReference type="Proteomes" id="UP000011096">
    <property type="component" value="Unassembled WGS sequence"/>
</dbReference>
<reference evidence="2 3" key="1">
    <citation type="submission" date="2012-08" db="EMBL/GenBank/DDBJ databases">
        <authorList>
            <person name="Gan P.H.P."/>
            <person name="Ikeda K."/>
            <person name="Irieda H."/>
            <person name="Narusaka M."/>
            <person name="O'Connell R.J."/>
            <person name="Narusaka Y."/>
            <person name="Takano Y."/>
            <person name="Kubo Y."/>
            <person name="Shirasu K."/>
        </authorList>
    </citation>
    <scope>NUCLEOTIDE SEQUENCE [LARGE SCALE GENOMIC DNA]</scope>
    <source>
        <strain evidence="2 3">Nara gc5</strain>
    </source>
</reference>
<keyword evidence="3" id="KW-1185">Reference proteome</keyword>
<organism evidence="2 3">
    <name type="scientific">Colletotrichum fructicola (strain Nara gc5)</name>
    <name type="common">Anthracnose fungus</name>
    <name type="synonym">Colletotrichum gloeosporioides (strain Nara gc5)</name>
    <dbReference type="NCBI Taxonomy" id="1213859"/>
    <lineage>
        <taxon>Eukaryota</taxon>
        <taxon>Fungi</taxon>
        <taxon>Dikarya</taxon>
        <taxon>Ascomycota</taxon>
        <taxon>Pezizomycotina</taxon>
        <taxon>Sordariomycetes</taxon>
        <taxon>Hypocreomycetidae</taxon>
        <taxon>Glomerellales</taxon>
        <taxon>Glomerellaceae</taxon>
        <taxon>Colletotrichum</taxon>
        <taxon>Colletotrichum gloeosporioides species complex</taxon>
    </lineage>
</organism>
<keyword evidence="1" id="KW-0472">Membrane</keyword>
<feature type="transmembrane region" description="Helical" evidence="1">
    <location>
        <begin position="76"/>
        <end position="94"/>
    </location>
</feature>
<dbReference type="RefSeq" id="XP_066008506.1">
    <property type="nucleotide sequence ID" value="XM_066152199.1"/>
</dbReference>
<keyword evidence="1" id="KW-1133">Transmembrane helix</keyword>
<dbReference type="InterPro" id="IPR053018">
    <property type="entry name" value="Elsinochrome_Biosynth-Asso"/>
</dbReference>
<keyword evidence="1" id="KW-0812">Transmembrane</keyword>